<proteinExistence type="predicted"/>
<reference evidence="3 4" key="1">
    <citation type="submission" date="2016-07" db="EMBL/GenBank/DDBJ databases">
        <title>Draft genome of the white-rot fungus Obba rivulosa 3A-2.</title>
        <authorList>
            <consortium name="DOE Joint Genome Institute"/>
            <person name="Miettinen O."/>
            <person name="Riley R."/>
            <person name="Acob R."/>
            <person name="Barry K."/>
            <person name="Cullen D."/>
            <person name="De Vries R."/>
            <person name="Hainaut M."/>
            <person name="Hatakka A."/>
            <person name="Henrissat B."/>
            <person name="Hilden K."/>
            <person name="Kuo R."/>
            <person name="Labutti K."/>
            <person name="Lipzen A."/>
            <person name="Makela M.R."/>
            <person name="Sandor L."/>
            <person name="Spatafora J.W."/>
            <person name="Grigoriev I.V."/>
            <person name="Hibbett D.S."/>
        </authorList>
    </citation>
    <scope>NUCLEOTIDE SEQUENCE [LARGE SCALE GENOMIC DNA]</scope>
    <source>
        <strain evidence="3 4">3A-2</strain>
    </source>
</reference>
<feature type="compositionally biased region" description="Low complexity" evidence="1">
    <location>
        <begin position="1237"/>
        <end position="1246"/>
    </location>
</feature>
<dbReference type="InterPro" id="IPR057402">
    <property type="entry name" value="AIM3_BBC1_C"/>
</dbReference>
<feature type="compositionally biased region" description="Basic and acidic residues" evidence="1">
    <location>
        <begin position="563"/>
        <end position="575"/>
    </location>
</feature>
<feature type="compositionally biased region" description="Pro residues" evidence="1">
    <location>
        <begin position="985"/>
        <end position="1003"/>
    </location>
</feature>
<dbReference type="Proteomes" id="UP000250043">
    <property type="component" value="Unassembled WGS sequence"/>
</dbReference>
<feature type="compositionally biased region" description="Acidic residues" evidence="1">
    <location>
        <begin position="1151"/>
        <end position="1160"/>
    </location>
</feature>
<feature type="compositionally biased region" description="Pro residues" evidence="1">
    <location>
        <begin position="1049"/>
        <end position="1061"/>
    </location>
</feature>
<sequence length="1537" mass="164880">MSDSSEPPKKVGSLRDRIAAFEKARSSPAPAPAPAPRPKSGGVSWKPKALSPPSSPAQASNDVPTPEHPGGIMSAADAKESITKGGSLKERMAALQGKGGFGGPLGAGTTPPIKPAVEKPKWKPPPVVATPADEHDVEQAPKVTETEGVQEKAEGGTHPKSPEEDEHAVPQEDSQGDPDPGEEERQRRAAIAARMARLGGARVGMGPPPVTAKKPEVRKPETHKEEEKSVENSAEAVASPPAESQLSEAEKSQAEQPSDYFQTTNASDSSLLSPDTGADASSSVRSPSMPVPAGPRRAAPPRRKAPKSPSPAPSAPEPTLVSDVIHESPAPLPGTQPASTELANAAEESGPHGDVESELKDPQEAEALLKLVQASTEEPSTVSTPPAPRQSSDTTAEAVLEKHVDREEESTATLAAEHAAESETTESAPGSEAATAEESAVPETPTVAEEAPVPVEEPEEEDEATRRKRIAERLAKSGGFNPFAGLPPTSPPTTTVERRSSLRKDSMDTQTSPVSSEPERRASLRKGSKDSYGAALEHRDNGRKGSVDSTTSQKQPLSPHVTESVKSKTLGRRESIGSVQSNVALESPAAEPSQDDQRTMLVELEVMEESSEGPAESSHETQQPPHVGYEARELEEATEEDEEVQQYTAVDDEVHPDTHLVYEHSTAPPLPPKRFSIPPPRAVPPPPEETGPIHPPSRRSTLRSFVDEDATGAESSVLAEVEIDPQDEAIAEEHAVPHAQSEYEQEVQGHTRVEAEEVQPNIDEEEYPPSPPPRRTSIQIPKHDASEEIHPPPPPPPPPRRTSVQVSEPEEDEDAPPPPPPRRTSMQVPKLDEDEDAPPPPPPRRTSMQIPKLDEDEDAPPLPPPRRTSMQVPNLDEDEVVPLSPPPPRHTSVQIEASATPSYPEESNEEQADEQVEDDYVPSRSPSPPLEQGDYTEDEDEVTPAIDSDADDNANELEVLDDSDGDPIDPEFYSPRKSPGALDPVSPPPAPERTHLPPLPPITSRPAQQGSIVPEDAQSHDGEQDAEQTPRKTIAERMAKLGGIHFGVPMPPPVRRPPPSAPAEEEQPEDTTSPTEAPEAEAETEQEPEEDEFARKQRIAARIAGMGGMRFGMIPTLNAPKQPQAQSFDAEEPRVKPSPAPPRPVPVPAPEAEEQIEETEASLGSDDGERIELEESEAEEVTHTEAEEEAPPVPNREGRRPAVPQYARPPPIPRGLHSIPAPPVPIPAFPPKPPARQAPAEPSFSYSPPPPPPPPSTRPAVLSHDTQADYVMVEEDDANDEPPPPPPPRTSRAPPRSALPPQPLPQIQSIPSVDFGGETDLSLSGQWSDNSTADSAPPPPPAKSSAPQPPTKQPSAPQPPTKQPSAPQPEVPRSSEDLMSQWGRIGVQIHEAAAVLFEKSKKTLVGDGSYLGFVTTVLRQVPNAKQPADPFESFGYLIYGQTASEVWRRSSDLMPGDVIVLQDAKFKGHKGLHAYNQLVGVGEPLVGIVGDYEVKKMKAKVFQANQHVGQQSVESISYRLDDLKSGTVKVFRVLEST</sequence>
<feature type="compositionally biased region" description="Polar residues" evidence="1">
    <location>
        <begin position="891"/>
        <end position="901"/>
    </location>
</feature>
<feature type="compositionally biased region" description="Low complexity" evidence="1">
    <location>
        <begin position="425"/>
        <end position="454"/>
    </location>
</feature>
<feature type="compositionally biased region" description="Basic and acidic residues" evidence="1">
    <location>
        <begin position="496"/>
        <end position="507"/>
    </location>
</feature>
<feature type="compositionally biased region" description="Gly residues" evidence="1">
    <location>
        <begin position="97"/>
        <end position="106"/>
    </location>
</feature>
<evidence type="ECO:0000259" key="2">
    <source>
        <dbReference type="Pfam" id="PF25459"/>
    </source>
</evidence>
<evidence type="ECO:0000313" key="4">
    <source>
        <dbReference type="Proteomes" id="UP000250043"/>
    </source>
</evidence>
<feature type="compositionally biased region" description="Acidic residues" evidence="1">
    <location>
        <begin position="721"/>
        <end position="730"/>
    </location>
</feature>
<feature type="compositionally biased region" description="Pro residues" evidence="1">
    <location>
        <begin position="668"/>
        <end position="695"/>
    </location>
</feature>
<feature type="compositionally biased region" description="Pro residues" evidence="1">
    <location>
        <begin position="1247"/>
        <end position="1257"/>
    </location>
</feature>
<protein>
    <recommendedName>
        <fullName evidence="2">BBC1/AIM3 cysteine proteinase-fold domain-containing protein</fullName>
    </recommendedName>
</protein>
<dbReference type="EMBL" id="KV722467">
    <property type="protein sequence ID" value="OCH87966.1"/>
    <property type="molecule type" value="Genomic_DNA"/>
</dbReference>
<feature type="compositionally biased region" description="Polar residues" evidence="1">
    <location>
        <begin position="373"/>
        <end position="395"/>
    </location>
</feature>
<accession>A0A8E2ANY3</accession>
<feature type="compositionally biased region" description="Basic and acidic residues" evidence="1">
    <location>
        <begin position="213"/>
        <end position="230"/>
    </location>
</feature>
<feature type="compositionally biased region" description="Basic and acidic residues" evidence="1">
    <location>
        <begin position="149"/>
        <end position="170"/>
    </location>
</feature>
<feature type="region of interest" description="Disordered" evidence="1">
    <location>
        <begin position="662"/>
        <end position="1376"/>
    </location>
</feature>
<feature type="compositionally biased region" description="Pro residues" evidence="1">
    <location>
        <begin position="1136"/>
        <end position="1149"/>
    </location>
</feature>
<feature type="region of interest" description="Disordered" evidence="1">
    <location>
        <begin position="1"/>
        <end position="645"/>
    </location>
</feature>
<feature type="compositionally biased region" description="Low complexity" evidence="1">
    <location>
        <begin position="233"/>
        <end position="244"/>
    </location>
</feature>
<feature type="compositionally biased region" description="Polar residues" evidence="1">
    <location>
        <begin position="254"/>
        <end position="273"/>
    </location>
</feature>
<evidence type="ECO:0000313" key="3">
    <source>
        <dbReference type="EMBL" id="OCH87966.1"/>
    </source>
</evidence>
<feature type="compositionally biased region" description="Acidic residues" evidence="1">
    <location>
        <begin position="1078"/>
        <end position="1092"/>
    </location>
</feature>
<feature type="compositionally biased region" description="Basic and acidic residues" evidence="1">
    <location>
        <begin position="349"/>
        <end position="363"/>
    </location>
</feature>
<dbReference type="Pfam" id="PF25459">
    <property type="entry name" value="AIM3_BBC1_C"/>
    <property type="match status" value="1"/>
</dbReference>
<gene>
    <name evidence="3" type="ORF">OBBRIDRAFT_118190</name>
</gene>
<feature type="compositionally biased region" description="Basic and acidic residues" evidence="1">
    <location>
        <begin position="77"/>
        <end position="92"/>
    </location>
</feature>
<feature type="compositionally biased region" description="Pro residues" evidence="1">
    <location>
        <begin position="1336"/>
        <end position="1370"/>
    </location>
</feature>
<feature type="compositionally biased region" description="Polar residues" evidence="1">
    <location>
        <begin position="1321"/>
        <end position="1330"/>
    </location>
</feature>
<feature type="compositionally biased region" description="Acidic residues" evidence="1">
    <location>
        <begin position="934"/>
        <end position="969"/>
    </location>
</feature>
<name>A0A8E2ANY3_9APHY</name>
<organism evidence="3 4">
    <name type="scientific">Obba rivulosa</name>
    <dbReference type="NCBI Taxonomy" id="1052685"/>
    <lineage>
        <taxon>Eukaryota</taxon>
        <taxon>Fungi</taxon>
        <taxon>Dikarya</taxon>
        <taxon>Basidiomycota</taxon>
        <taxon>Agaricomycotina</taxon>
        <taxon>Agaricomycetes</taxon>
        <taxon>Polyporales</taxon>
        <taxon>Gelatoporiaceae</taxon>
        <taxon>Obba</taxon>
    </lineage>
</organism>
<feature type="compositionally biased region" description="Low complexity" evidence="1">
    <location>
        <begin position="189"/>
        <end position="200"/>
    </location>
</feature>
<feature type="compositionally biased region" description="Basic and acidic residues" evidence="1">
    <location>
        <begin position="1"/>
        <end position="25"/>
    </location>
</feature>
<feature type="compositionally biased region" description="Polar residues" evidence="1">
    <location>
        <begin position="547"/>
        <end position="556"/>
    </location>
</feature>
<feature type="compositionally biased region" description="Basic and acidic residues" evidence="1">
    <location>
        <begin position="1017"/>
        <end position="1039"/>
    </location>
</feature>
<feature type="compositionally biased region" description="Basic and acidic residues" evidence="1">
    <location>
        <begin position="781"/>
        <end position="790"/>
    </location>
</feature>
<keyword evidence="4" id="KW-1185">Reference proteome</keyword>
<feature type="compositionally biased region" description="Basic and acidic residues" evidence="1">
    <location>
        <begin position="536"/>
        <end position="546"/>
    </location>
</feature>
<feature type="compositionally biased region" description="Acidic residues" evidence="1">
    <location>
        <begin position="906"/>
        <end position="920"/>
    </location>
</feature>
<feature type="domain" description="BBC1/AIM3 cysteine proteinase-fold" evidence="2">
    <location>
        <begin position="1364"/>
        <end position="1535"/>
    </location>
</feature>
<feature type="compositionally biased region" description="Low complexity" evidence="1">
    <location>
        <begin position="47"/>
        <end position="60"/>
    </location>
</feature>
<feature type="compositionally biased region" description="Pro residues" evidence="1">
    <location>
        <begin position="1220"/>
        <end position="1236"/>
    </location>
</feature>
<evidence type="ECO:0000256" key="1">
    <source>
        <dbReference type="SAM" id="MobiDB-lite"/>
    </source>
</evidence>
<feature type="compositionally biased region" description="Pro residues" evidence="1">
    <location>
        <begin position="791"/>
        <end position="800"/>
    </location>
</feature>
<dbReference type="OrthoDB" id="207120at2759"/>